<keyword evidence="2 5" id="KW-0489">Methyltransferase</keyword>
<evidence type="ECO:0000256" key="3">
    <source>
        <dbReference type="ARBA" id="ARBA00022679"/>
    </source>
</evidence>
<reference evidence="5" key="1">
    <citation type="submission" date="2022-06" db="EMBL/GenBank/DDBJ databases">
        <title>Complete genome sequences of two strains of the flax pathogen Septoria linicola.</title>
        <authorList>
            <person name="Lapalu N."/>
            <person name="Simon A."/>
            <person name="Demenou B."/>
            <person name="Paumier D."/>
            <person name="Guillot M.-P."/>
            <person name="Gout L."/>
            <person name="Valade R."/>
        </authorList>
    </citation>
    <scope>NUCLEOTIDE SEQUENCE</scope>
    <source>
        <strain evidence="5">SE15195</strain>
    </source>
</reference>
<dbReference type="InterPro" id="IPR013216">
    <property type="entry name" value="Methyltransf_11"/>
</dbReference>
<accession>A0A9Q9APW9</accession>
<dbReference type="CDD" id="cd02440">
    <property type="entry name" value="AdoMet_MTases"/>
    <property type="match status" value="1"/>
</dbReference>
<sequence>MAMSEEEIEALKTPEYWDERYAKSDGKEPTHEWFRTYSDLEPFFQKHLFAKYDPAQCPKILHLGAGDSTIPQDLLKRGYQHQLCLDFSAVIVERMSEQKTDGLTWMCGDVRDMPAVEAASIDVAFDKGTLDAMIHGSPWSPPDDVRENSALYMKEVARTLKDSGAFLYITYRQPHFVKPLLNQDNLWDMHMETLGGENSFEYYAFVLKKAVH</sequence>
<dbReference type="GO" id="GO:0008757">
    <property type="term" value="F:S-adenosylmethionine-dependent methyltransferase activity"/>
    <property type="evidence" value="ECO:0007669"/>
    <property type="project" value="InterPro"/>
</dbReference>
<evidence type="ECO:0000259" key="4">
    <source>
        <dbReference type="Pfam" id="PF08241"/>
    </source>
</evidence>
<dbReference type="SUPFAM" id="SSF53335">
    <property type="entry name" value="S-adenosyl-L-methionine-dependent methyltransferases"/>
    <property type="match status" value="1"/>
</dbReference>
<evidence type="ECO:0000313" key="6">
    <source>
        <dbReference type="Proteomes" id="UP001056384"/>
    </source>
</evidence>
<comment type="similarity">
    <text evidence="1">Belongs to the methyltransferase superfamily.</text>
</comment>
<dbReference type="GO" id="GO:0032259">
    <property type="term" value="P:methylation"/>
    <property type="evidence" value="ECO:0007669"/>
    <property type="project" value="UniProtKB-KW"/>
</dbReference>
<evidence type="ECO:0000256" key="1">
    <source>
        <dbReference type="ARBA" id="ARBA00008361"/>
    </source>
</evidence>
<dbReference type="Pfam" id="PF08241">
    <property type="entry name" value="Methyltransf_11"/>
    <property type="match status" value="1"/>
</dbReference>
<evidence type="ECO:0000256" key="2">
    <source>
        <dbReference type="ARBA" id="ARBA00022603"/>
    </source>
</evidence>
<dbReference type="Gene3D" id="3.40.50.150">
    <property type="entry name" value="Vaccinia Virus protein VP39"/>
    <property type="match status" value="1"/>
</dbReference>
<dbReference type="InterPro" id="IPR029063">
    <property type="entry name" value="SAM-dependent_MTases_sf"/>
</dbReference>
<dbReference type="PANTHER" id="PTHR12176:SF80">
    <property type="entry name" value="EEF1A LYSINE METHYLTRANSFERASE 4"/>
    <property type="match status" value="1"/>
</dbReference>
<dbReference type="OrthoDB" id="411785at2759"/>
<dbReference type="AlphaFoldDB" id="A0A9Q9APW9"/>
<dbReference type="EMBL" id="CP099422">
    <property type="protein sequence ID" value="USW53542.1"/>
    <property type="molecule type" value="Genomic_DNA"/>
</dbReference>
<feature type="domain" description="Methyltransferase type 11" evidence="4">
    <location>
        <begin position="61"/>
        <end position="167"/>
    </location>
</feature>
<organism evidence="5 6">
    <name type="scientific">Septoria linicola</name>
    <dbReference type="NCBI Taxonomy" id="215465"/>
    <lineage>
        <taxon>Eukaryota</taxon>
        <taxon>Fungi</taxon>
        <taxon>Dikarya</taxon>
        <taxon>Ascomycota</taxon>
        <taxon>Pezizomycotina</taxon>
        <taxon>Dothideomycetes</taxon>
        <taxon>Dothideomycetidae</taxon>
        <taxon>Mycosphaerellales</taxon>
        <taxon>Mycosphaerellaceae</taxon>
        <taxon>Septoria</taxon>
    </lineage>
</organism>
<protein>
    <submittedName>
        <fullName evidence="5">Methyltransferase type 11, S-adenosyl-L-methionine-dependent methyltransferase</fullName>
    </submittedName>
</protein>
<dbReference type="InterPro" id="IPR051419">
    <property type="entry name" value="Lys/N-term_MeTrsfase_sf"/>
</dbReference>
<dbReference type="PANTHER" id="PTHR12176">
    <property type="entry name" value="SAM-DEPENDENT METHYLTRANSFERASE SUPERFAMILY PROTEIN"/>
    <property type="match status" value="1"/>
</dbReference>
<proteinExistence type="inferred from homology"/>
<name>A0A9Q9APW9_9PEZI</name>
<gene>
    <name evidence="5" type="ORF">Slin15195_G068610</name>
</gene>
<keyword evidence="6" id="KW-1185">Reference proteome</keyword>
<keyword evidence="3" id="KW-0808">Transferase</keyword>
<dbReference type="Proteomes" id="UP001056384">
    <property type="component" value="Chromosome 5"/>
</dbReference>
<evidence type="ECO:0000313" key="5">
    <source>
        <dbReference type="EMBL" id="USW53542.1"/>
    </source>
</evidence>